<evidence type="ECO:0000313" key="5">
    <source>
        <dbReference type="Proteomes" id="UP000176774"/>
    </source>
</evidence>
<evidence type="ECO:0000256" key="2">
    <source>
        <dbReference type="SAM" id="MobiDB-lite"/>
    </source>
</evidence>
<comment type="caution">
    <text evidence="4">The sequence shown here is derived from an EMBL/GenBank/DDBJ whole genome shotgun (WGS) entry which is preliminary data.</text>
</comment>
<feature type="compositionally biased region" description="Basic and acidic residues" evidence="2">
    <location>
        <begin position="391"/>
        <end position="402"/>
    </location>
</feature>
<name>A0A1G2IDC1_9BACT</name>
<evidence type="ECO:0000256" key="1">
    <source>
        <dbReference type="SAM" id="Coils"/>
    </source>
</evidence>
<feature type="region of interest" description="Disordered" evidence="2">
    <location>
        <begin position="432"/>
        <end position="455"/>
    </location>
</feature>
<dbReference type="EMBL" id="MHPA01000026">
    <property type="protein sequence ID" value="OGZ72480.1"/>
    <property type="molecule type" value="Genomic_DNA"/>
</dbReference>
<sequence length="865" mass="98848">MTSESGSGLPDSEQSISPIESVEPGEQEELFAVDQLIKLAEEIRERAVVLNKSMEQDQLAAFNELIKLAKDIKEKIDAPNKSMEQDQLAVFNELIKLAKDIKEKIDVRDESMGEELLVSLDRLIDLVGDVRVGLEVVKKAKLGETGKEAGEDELVGPEKKNLVDTLKGYENESERKKFLSKLAGRRVYHFITQEDGTRVKQYLELKRKEGNNLVFWAYNLDNLSEPIEENGKPKEIKSRIRGIQYRDWKESEPTEEEIKNPLVYRDDNENFSSNDVEEVIDDEENRVLKLRNRAEISTGEPRELRSDELVKYEYFDEKGNKKFAYASRTLARPKSLKSAKHPTGPEPSNAELEVGIETPAPKTTESEGVPRVDVTPLPEATKTSTLEDIEVSERRKKDKEEIDKVRSEIEEDLISSESEIDRKFVDAMAGEGTEDDLTEPKSSEIPDLSPDSTAEIDENEELKILKEVFHDTLYSAMRKCRDCIRTLEGRNERVFIGDVEVEEKLVRSLKENPPVEAKNLEESLKKKLLILEKENRPGKNHNERFYRENRISLDEFMRDCDERMLNVMEVVESSAESKETKEDGEEESWFTKTWKAPLRGFDNAWKWTEESIEKYGIKPLNEAIEKNPKKYFRIGMAAGLAGLAAPFGLPLLPVFIILPVMFGGFFTGSYLMVKANTKKNEIEPEDGEKPSEDLPQADLLAGVSDEEVKTEAENLPTLDLKEKVGGSGVETLPSNKKESAKVKKERLLKEKLKRLKEIDERYNLYSDEEKHNEVTAGLREERQEIVEDIGEENIKLYEVIKKIENRKFDCPKCKYRTGLANIMGEGMCPSCESTAILRDTKFEEAKKELEVLREKLKEGSKKTKK</sequence>
<keyword evidence="1" id="KW-0175">Coiled coil</keyword>
<keyword evidence="3" id="KW-0812">Transmembrane</keyword>
<evidence type="ECO:0000256" key="3">
    <source>
        <dbReference type="SAM" id="Phobius"/>
    </source>
</evidence>
<reference evidence="4 5" key="1">
    <citation type="journal article" date="2016" name="Nat. Commun.">
        <title>Thousands of microbial genomes shed light on interconnected biogeochemical processes in an aquifer system.</title>
        <authorList>
            <person name="Anantharaman K."/>
            <person name="Brown C.T."/>
            <person name="Hug L.A."/>
            <person name="Sharon I."/>
            <person name="Castelle C.J."/>
            <person name="Probst A.J."/>
            <person name="Thomas B.C."/>
            <person name="Singh A."/>
            <person name="Wilkins M.J."/>
            <person name="Karaoz U."/>
            <person name="Brodie E.L."/>
            <person name="Williams K.H."/>
            <person name="Hubbard S.S."/>
            <person name="Banfield J.F."/>
        </authorList>
    </citation>
    <scope>NUCLEOTIDE SEQUENCE [LARGE SCALE GENOMIC DNA]</scope>
</reference>
<dbReference type="AlphaFoldDB" id="A0A1G2IDC1"/>
<keyword evidence="3" id="KW-0472">Membrane</keyword>
<evidence type="ECO:0000313" key="4">
    <source>
        <dbReference type="EMBL" id="OGZ72480.1"/>
    </source>
</evidence>
<accession>A0A1G2IDC1</accession>
<feature type="transmembrane region" description="Helical" evidence="3">
    <location>
        <begin position="655"/>
        <end position="673"/>
    </location>
</feature>
<organism evidence="4 5">
    <name type="scientific">Candidatus Staskawiczbacteria bacterium RIFCSPLOWO2_01_FULL_38_12b</name>
    <dbReference type="NCBI Taxonomy" id="1802214"/>
    <lineage>
        <taxon>Bacteria</taxon>
        <taxon>Candidatus Staskawicziibacteriota</taxon>
    </lineage>
</organism>
<proteinExistence type="predicted"/>
<feature type="region of interest" description="Disordered" evidence="2">
    <location>
        <begin position="1"/>
        <end position="25"/>
    </location>
</feature>
<gene>
    <name evidence="4" type="ORF">A2908_02860</name>
</gene>
<feature type="coiled-coil region" evidence="1">
    <location>
        <begin position="741"/>
        <end position="768"/>
    </location>
</feature>
<feature type="compositionally biased region" description="Polar residues" evidence="2">
    <location>
        <begin position="1"/>
        <end position="18"/>
    </location>
</feature>
<feature type="region of interest" description="Disordered" evidence="2">
    <location>
        <begin position="331"/>
        <end position="402"/>
    </location>
</feature>
<keyword evidence="3" id="KW-1133">Transmembrane helix</keyword>
<protein>
    <submittedName>
        <fullName evidence="4">Uncharacterized protein</fullName>
    </submittedName>
</protein>
<dbReference type="Proteomes" id="UP000176774">
    <property type="component" value="Unassembled WGS sequence"/>
</dbReference>